<evidence type="ECO:0000256" key="5">
    <source>
        <dbReference type="ARBA" id="ARBA00023136"/>
    </source>
</evidence>
<evidence type="ECO:0000256" key="4">
    <source>
        <dbReference type="ARBA" id="ARBA00022729"/>
    </source>
</evidence>
<dbReference type="GO" id="GO:0009664">
    <property type="term" value="P:plant-type cell wall organization"/>
    <property type="evidence" value="ECO:0007669"/>
    <property type="project" value="InterPro"/>
</dbReference>
<feature type="domain" description="Expansin-like EG45" evidence="8">
    <location>
        <begin position="2"/>
        <end position="113"/>
    </location>
</feature>
<dbReference type="OMA" id="TSSKWCK"/>
<dbReference type="OrthoDB" id="5823761at2759"/>
<dbReference type="SUPFAM" id="SSF49590">
    <property type="entry name" value="PHL pollen allergen"/>
    <property type="match status" value="1"/>
</dbReference>
<accession>A0A0J8B4C5</accession>
<evidence type="ECO:0000256" key="7">
    <source>
        <dbReference type="RuleBase" id="RU365023"/>
    </source>
</evidence>
<dbReference type="GO" id="GO:0005576">
    <property type="term" value="C:extracellular region"/>
    <property type="evidence" value="ECO:0007669"/>
    <property type="project" value="InterPro"/>
</dbReference>
<dbReference type="PROSITE" id="PS50842">
    <property type="entry name" value="EXPANSIN_EG45"/>
    <property type="match status" value="1"/>
</dbReference>
<dbReference type="Pfam" id="PF01357">
    <property type="entry name" value="Expansin_C"/>
    <property type="match status" value="1"/>
</dbReference>
<keyword evidence="2 7" id="KW-0134">Cell wall</keyword>
<keyword evidence="5" id="KW-0472">Membrane</keyword>
<organism evidence="10 11">
    <name type="scientific">Beta vulgaris subsp. vulgaris</name>
    <name type="common">Beet</name>
    <dbReference type="NCBI Taxonomy" id="3555"/>
    <lineage>
        <taxon>Eukaryota</taxon>
        <taxon>Viridiplantae</taxon>
        <taxon>Streptophyta</taxon>
        <taxon>Embryophyta</taxon>
        <taxon>Tracheophyta</taxon>
        <taxon>Spermatophyta</taxon>
        <taxon>Magnoliopsida</taxon>
        <taxon>eudicotyledons</taxon>
        <taxon>Gunneridae</taxon>
        <taxon>Pentapetalae</taxon>
        <taxon>Caryophyllales</taxon>
        <taxon>Chenopodiaceae</taxon>
        <taxon>Betoideae</taxon>
        <taxon>Beta</taxon>
    </lineage>
</organism>
<comment type="function">
    <text evidence="7">Causes loosening and extension of plant cell walls by disrupting non-covalent bonding between cellulose microfibrils and matrix glucans. No enzymatic activity has been found.</text>
</comment>
<keyword evidence="6 7" id="KW-0961">Cell wall biogenesis/degradation</keyword>
<dbReference type="InterPro" id="IPR002963">
    <property type="entry name" value="Expansin"/>
</dbReference>
<feature type="domain" description="Expansin-like CBD" evidence="9">
    <location>
        <begin position="123"/>
        <end position="202"/>
    </location>
</feature>
<dbReference type="Proteomes" id="UP000035740">
    <property type="component" value="Unassembled WGS sequence"/>
</dbReference>
<evidence type="ECO:0000256" key="2">
    <source>
        <dbReference type="ARBA" id="ARBA00022512"/>
    </source>
</evidence>
<dbReference type="InterPro" id="IPR009009">
    <property type="entry name" value="RlpA-like_DPBB"/>
</dbReference>
<proteinExistence type="inferred from homology"/>
<comment type="subcellular location">
    <subcellularLocation>
        <location evidence="7">Secreted</location>
        <location evidence="7">Cell wall</location>
    </subcellularLocation>
    <subcellularLocation>
        <location evidence="7">Membrane</location>
        <topology evidence="7">Peripheral membrane protein</topology>
    </subcellularLocation>
</comment>
<dbReference type="Gene3D" id="2.40.40.10">
    <property type="entry name" value="RlpA-like domain"/>
    <property type="match status" value="1"/>
</dbReference>
<gene>
    <name evidence="10" type="ORF">BVRB_002730</name>
</gene>
<evidence type="ECO:0000313" key="11">
    <source>
        <dbReference type="Proteomes" id="UP000035740"/>
    </source>
</evidence>
<dbReference type="PRINTS" id="PR01226">
    <property type="entry name" value="EXPANSIN"/>
</dbReference>
<sequence length="207" mass="22968">MNGACGYGDLFKQGYGLETTALSTALFNDGAACGACFEIMCTSSKWCKKGGGPIRVTATNFCPPWYQEAPEAWCNPPRKHFDLSMPMFLNIAEYKGGIVPVLYRKVKCSKKGGVKFEIKGNQYWLMVLVYNVGGVGDVAGVNVKGSKTSWTQMSRNWGQNWQTWSRLDGQSLSFQVATSNGKMFQFNNVAPANWEFGKTYESSKNMH</sequence>
<evidence type="ECO:0000256" key="3">
    <source>
        <dbReference type="ARBA" id="ARBA00022525"/>
    </source>
</evidence>
<dbReference type="Gramene" id="KMS96014">
    <property type="protein sequence ID" value="KMS96014"/>
    <property type="gene ID" value="BVRB_002730"/>
</dbReference>
<dbReference type="GO" id="GO:0016020">
    <property type="term" value="C:membrane"/>
    <property type="evidence" value="ECO:0007669"/>
    <property type="project" value="UniProtKB-SubCell"/>
</dbReference>
<dbReference type="InterPro" id="IPR036749">
    <property type="entry name" value="Expansin_CBD_sf"/>
</dbReference>
<dbReference type="PRINTS" id="PR01225">
    <property type="entry name" value="EXPANSNFAMLY"/>
</dbReference>
<keyword evidence="4" id="KW-0732">Signal</keyword>
<protein>
    <recommendedName>
        <fullName evidence="7">Expansin</fullName>
    </recommendedName>
</protein>
<dbReference type="Pfam" id="PF03330">
    <property type="entry name" value="DPBB_1"/>
    <property type="match status" value="1"/>
</dbReference>
<name>A0A0J8B4C5_BETVV</name>
<dbReference type="CDD" id="cd22274">
    <property type="entry name" value="DPBB_EXPA_N"/>
    <property type="match status" value="1"/>
</dbReference>
<evidence type="ECO:0000259" key="9">
    <source>
        <dbReference type="PROSITE" id="PS50843"/>
    </source>
</evidence>
<dbReference type="PROSITE" id="PS50843">
    <property type="entry name" value="EXPANSIN_CBD"/>
    <property type="match status" value="1"/>
</dbReference>
<dbReference type="GO" id="GO:0009653">
    <property type="term" value="P:anatomical structure morphogenesis"/>
    <property type="evidence" value="ECO:0007669"/>
    <property type="project" value="UniProtKB-ARBA"/>
</dbReference>
<dbReference type="InterPro" id="IPR007117">
    <property type="entry name" value="Expansin_CBD"/>
</dbReference>
<comment type="similarity">
    <text evidence="1 7">Belongs to the expansin family. Expansin A subfamily.</text>
</comment>
<dbReference type="eggNOG" id="ENOG502QQNJ">
    <property type="taxonomic scope" value="Eukaryota"/>
</dbReference>
<reference evidence="10 11" key="1">
    <citation type="journal article" date="2014" name="Nature">
        <title>The genome of the recently domesticated crop plant sugar beet (Beta vulgaris).</title>
        <authorList>
            <person name="Dohm J.C."/>
            <person name="Minoche A.E."/>
            <person name="Holtgrawe D."/>
            <person name="Capella-Gutierrez S."/>
            <person name="Zakrzewski F."/>
            <person name="Tafer H."/>
            <person name="Rupp O."/>
            <person name="Sorensen T.R."/>
            <person name="Stracke R."/>
            <person name="Reinhardt R."/>
            <person name="Goesmann A."/>
            <person name="Kraft T."/>
            <person name="Schulz B."/>
            <person name="Stadler P.F."/>
            <person name="Schmidt T."/>
            <person name="Gabaldon T."/>
            <person name="Lehrach H."/>
            <person name="Weisshaar B."/>
            <person name="Himmelbauer H."/>
        </authorList>
    </citation>
    <scope>NUCLEOTIDE SEQUENCE [LARGE SCALE GENOMIC DNA]</scope>
    <source>
        <tissue evidence="10">Taproot</tissue>
    </source>
</reference>
<evidence type="ECO:0000256" key="1">
    <source>
        <dbReference type="ARBA" id="ARBA00005392"/>
    </source>
</evidence>
<evidence type="ECO:0000256" key="6">
    <source>
        <dbReference type="ARBA" id="ARBA00023316"/>
    </source>
</evidence>
<dbReference type="AlphaFoldDB" id="A0A0J8B4C5"/>
<keyword evidence="11" id="KW-1185">Reference proteome</keyword>
<dbReference type="InterPro" id="IPR007112">
    <property type="entry name" value="Expansin/allergen_DPBB_dom"/>
</dbReference>
<dbReference type="SUPFAM" id="SSF50685">
    <property type="entry name" value="Barwin-like endoglucanases"/>
    <property type="match status" value="1"/>
</dbReference>
<evidence type="ECO:0000313" key="10">
    <source>
        <dbReference type="EMBL" id="KMS96014.1"/>
    </source>
</evidence>
<keyword evidence="3 7" id="KW-0964">Secreted</keyword>
<evidence type="ECO:0000259" key="8">
    <source>
        <dbReference type="PROSITE" id="PS50842"/>
    </source>
</evidence>
<dbReference type="Gene3D" id="2.60.40.760">
    <property type="entry name" value="Expansin, cellulose-binding-like domain"/>
    <property type="match status" value="1"/>
</dbReference>
<dbReference type="InterPro" id="IPR007118">
    <property type="entry name" value="Expan_Lol_pI"/>
</dbReference>
<dbReference type="PANTHER" id="PTHR31867">
    <property type="entry name" value="EXPANSIN-A15"/>
    <property type="match status" value="1"/>
</dbReference>
<dbReference type="SMART" id="SM00837">
    <property type="entry name" value="DPBB_1"/>
    <property type="match status" value="1"/>
</dbReference>
<dbReference type="EMBL" id="KQ090415">
    <property type="protein sequence ID" value="KMS96014.1"/>
    <property type="molecule type" value="Genomic_DNA"/>
</dbReference>
<dbReference type="InterPro" id="IPR036908">
    <property type="entry name" value="RlpA-like_sf"/>
</dbReference>